<accession>A0A2P8EA67</accession>
<keyword evidence="2" id="KW-1185">Reference proteome</keyword>
<comment type="caution">
    <text evidence="1">The sequence shown here is derived from an EMBL/GenBank/DDBJ whole genome shotgun (WGS) entry which is preliminary data.</text>
</comment>
<evidence type="ECO:0000313" key="1">
    <source>
        <dbReference type="EMBL" id="PSL06366.1"/>
    </source>
</evidence>
<dbReference type="Proteomes" id="UP000240708">
    <property type="component" value="Unassembled WGS sequence"/>
</dbReference>
<name>A0A2P8EA67_9BACT</name>
<dbReference type="EMBL" id="PYGF01000002">
    <property type="protein sequence ID" value="PSL06366.1"/>
    <property type="molecule type" value="Genomic_DNA"/>
</dbReference>
<protein>
    <submittedName>
        <fullName evidence="1">Uncharacterized protein</fullName>
    </submittedName>
</protein>
<proteinExistence type="predicted"/>
<dbReference type="AlphaFoldDB" id="A0A2P8EA67"/>
<evidence type="ECO:0000313" key="2">
    <source>
        <dbReference type="Proteomes" id="UP000240708"/>
    </source>
</evidence>
<reference evidence="1 2" key="1">
    <citation type="submission" date="2018-03" db="EMBL/GenBank/DDBJ databases">
        <title>Genomic Encyclopedia of Archaeal and Bacterial Type Strains, Phase II (KMG-II): from individual species to whole genera.</title>
        <authorList>
            <person name="Goeker M."/>
        </authorList>
    </citation>
    <scope>NUCLEOTIDE SEQUENCE [LARGE SCALE GENOMIC DNA]</scope>
    <source>
        <strain evidence="1 2">DSM 28057</strain>
    </source>
</reference>
<sequence length="53" mass="6401">MIELRLTCFKCRGIIINNKSMNEYFFDFFSNTDQNITNSENEIIFLNQNKIKF</sequence>
<organism evidence="1 2">
    <name type="scientific">Cecembia rubra</name>
    <dbReference type="NCBI Taxonomy" id="1485585"/>
    <lineage>
        <taxon>Bacteria</taxon>
        <taxon>Pseudomonadati</taxon>
        <taxon>Bacteroidota</taxon>
        <taxon>Cytophagia</taxon>
        <taxon>Cytophagales</taxon>
        <taxon>Cyclobacteriaceae</taxon>
        <taxon>Cecembia</taxon>
    </lineage>
</organism>
<gene>
    <name evidence="1" type="ORF">CLV48_102182</name>
</gene>